<dbReference type="AlphaFoldDB" id="A0A433VNN0"/>
<gene>
    <name evidence="1" type="ORF">DSM106972_020130</name>
</gene>
<proteinExistence type="predicted"/>
<evidence type="ECO:0000313" key="2">
    <source>
        <dbReference type="Proteomes" id="UP000271624"/>
    </source>
</evidence>
<reference evidence="1" key="1">
    <citation type="submission" date="2018-12" db="EMBL/GenBank/DDBJ databases">
        <authorList>
            <person name="Will S."/>
            <person name="Neumann-Schaal M."/>
            <person name="Henke P."/>
        </authorList>
    </citation>
    <scope>NUCLEOTIDE SEQUENCE</scope>
    <source>
        <strain evidence="1">PCC 7102</strain>
    </source>
</reference>
<name>A0A433VNN0_9CYAN</name>
<dbReference type="EMBL" id="RSCL01000004">
    <property type="protein sequence ID" value="RUT07753.1"/>
    <property type="molecule type" value="Genomic_DNA"/>
</dbReference>
<reference evidence="1" key="2">
    <citation type="journal article" date="2019" name="Genome Biol. Evol.">
        <title>Day and night: Metabolic profiles and evolutionary relationships of six axenic non-marine cyanobacteria.</title>
        <authorList>
            <person name="Will S.E."/>
            <person name="Henke P."/>
            <person name="Boedeker C."/>
            <person name="Huang S."/>
            <person name="Brinkmann H."/>
            <person name="Rohde M."/>
            <person name="Jarek M."/>
            <person name="Friedl T."/>
            <person name="Seufert S."/>
            <person name="Schumacher M."/>
            <person name="Overmann J."/>
            <person name="Neumann-Schaal M."/>
            <person name="Petersen J."/>
        </authorList>
    </citation>
    <scope>NUCLEOTIDE SEQUENCE [LARGE SCALE GENOMIC DNA]</scope>
    <source>
        <strain evidence="1">PCC 7102</strain>
    </source>
</reference>
<keyword evidence="2" id="KW-1185">Reference proteome</keyword>
<dbReference type="NCBIfam" id="NF047703">
    <property type="entry name" value="slr1658_superfam"/>
    <property type="match status" value="1"/>
</dbReference>
<evidence type="ECO:0008006" key="3">
    <source>
        <dbReference type="Google" id="ProtNLM"/>
    </source>
</evidence>
<accession>A0A433VNN0</accession>
<dbReference type="Proteomes" id="UP000271624">
    <property type="component" value="Unassembled WGS sequence"/>
</dbReference>
<dbReference type="InterPro" id="IPR058084">
    <property type="entry name" value="Slr1658-like"/>
</dbReference>
<protein>
    <recommendedName>
        <fullName evidence="3">ATP-binding protein</fullName>
    </recommendedName>
</protein>
<sequence>MNSLCKVNIFKLSKVDMKEIFGYYVDKPLNNDQLTLKFSPSSISIKDRWRNNGLSADFMADYLTTFFPKDDSDVGAQKQAEIKSTASYIANELLENSMKYCDYSVRLPITIQLQLDADQIRFFVTNSINKDSIEGFKAFIEELVVADPDSLYFNQLEKNAENPDNTASGLGLLSMINDYSAMLGWKFEIIQEKPEILAVTTMVQVSI</sequence>
<comment type="caution">
    <text evidence="1">The sequence shown here is derived from an EMBL/GenBank/DDBJ whole genome shotgun (WGS) entry which is preliminary data.</text>
</comment>
<organism evidence="1 2">
    <name type="scientific">Dulcicalothrix desertica PCC 7102</name>
    <dbReference type="NCBI Taxonomy" id="232991"/>
    <lineage>
        <taxon>Bacteria</taxon>
        <taxon>Bacillati</taxon>
        <taxon>Cyanobacteriota</taxon>
        <taxon>Cyanophyceae</taxon>
        <taxon>Nostocales</taxon>
        <taxon>Calotrichaceae</taxon>
        <taxon>Dulcicalothrix</taxon>
    </lineage>
</organism>
<evidence type="ECO:0000313" key="1">
    <source>
        <dbReference type="EMBL" id="RUT07753.1"/>
    </source>
</evidence>